<keyword evidence="3" id="KW-1185">Reference proteome</keyword>
<sequence>MFGAALRLFWQAGGYLRPLARVGQLRAAVKPPSTAVTATPNAGSVRASVGPPVSAKASG</sequence>
<proteinExistence type="predicted"/>
<dbReference type="EMBL" id="CP042425">
    <property type="protein sequence ID" value="QEL18312.1"/>
    <property type="molecule type" value="Genomic_DNA"/>
</dbReference>
<dbReference type="KEGG" id="lrs:PX52LOC_05333"/>
<dbReference type="Proteomes" id="UP000324974">
    <property type="component" value="Chromosome"/>
</dbReference>
<dbReference type="RefSeq" id="WP_149112834.1">
    <property type="nucleotide sequence ID" value="NZ_CP042425.1"/>
</dbReference>
<evidence type="ECO:0000313" key="3">
    <source>
        <dbReference type="Proteomes" id="UP000324974"/>
    </source>
</evidence>
<dbReference type="AlphaFoldDB" id="A0A5C1AKS1"/>
<gene>
    <name evidence="2" type="ORF">PX52LOC_05333</name>
</gene>
<feature type="region of interest" description="Disordered" evidence="1">
    <location>
        <begin position="34"/>
        <end position="59"/>
    </location>
</feature>
<accession>A0A5C1AKS1</accession>
<name>A0A5C1AKS1_9BACT</name>
<evidence type="ECO:0000256" key="1">
    <source>
        <dbReference type="SAM" id="MobiDB-lite"/>
    </source>
</evidence>
<organism evidence="2 3">
    <name type="scientific">Limnoglobus roseus</name>
    <dbReference type="NCBI Taxonomy" id="2598579"/>
    <lineage>
        <taxon>Bacteria</taxon>
        <taxon>Pseudomonadati</taxon>
        <taxon>Planctomycetota</taxon>
        <taxon>Planctomycetia</taxon>
        <taxon>Gemmatales</taxon>
        <taxon>Gemmataceae</taxon>
        <taxon>Limnoglobus</taxon>
    </lineage>
</organism>
<evidence type="ECO:0000313" key="2">
    <source>
        <dbReference type="EMBL" id="QEL18312.1"/>
    </source>
</evidence>
<reference evidence="3" key="1">
    <citation type="submission" date="2019-08" db="EMBL/GenBank/DDBJ databases">
        <title>Limnoglobus roseus gen. nov., sp. nov., a novel freshwater planctomycete with a giant genome from the family Gemmataceae.</title>
        <authorList>
            <person name="Kulichevskaya I.S."/>
            <person name="Naumoff D.G."/>
            <person name="Miroshnikov K."/>
            <person name="Ivanova A."/>
            <person name="Philippov D.A."/>
            <person name="Hakobyan A."/>
            <person name="Rijpstra I.C."/>
            <person name="Sinninghe Damste J.S."/>
            <person name="Liesack W."/>
            <person name="Dedysh S.N."/>
        </authorList>
    </citation>
    <scope>NUCLEOTIDE SEQUENCE [LARGE SCALE GENOMIC DNA]</scope>
    <source>
        <strain evidence="3">PX52</strain>
    </source>
</reference>
<protein>
    <submittedName>
        <fullName evidence="2">Uncharacterized protein</fullName>
    </submittedName>
</protein>